<dbReference type="PANTHER" id="PTHR24251">
    <property type="entry name" value="OVOCHYMASE-RELATED"/>
    <property type="match status" value="1"/>
</dbReference>
<dbReference type="EnsemblMetazoa" id="CLYHEMT023749.1">
    <property type="protein sequence ID" value="CLYHEMP023749.1"/>
    <property type="gene ID" value="CLYHEMG023749"/>
</dbReference>
<feature type="transmembrane region" description="Helical" evidence="5">
    <location>
        <begin position="309"/>
        <end position="327"/>
    </location>
</feature>
<feature type="compositionally biased region" description="Low complexity" evidence="4">
    <location>
        <begin position="284"/>
        <end position="293"/>
    </location>
</feature>
<protein>
    <recommendedName>
        <fullName evidence="7">CUB domain-containing protein</fullName>
    </recommendedName>
</protein>
<feature type="signal peptide" evidence="6">
    <location>
        <begin position="1"/>
        <end position="20"/>
    </location>
</feature>
<dbReference type="InterPro" id="IPR000859">
    <property type="entry name" value="CUB_dom"/>
</dbReference>
<dbReference type="PANTHER" id="PTHR24251:SF30">
    <property type="entry name" value="MEMBRANE FRIZZLED-RELATED PROTEIN"/>
    <property type="match status" value="1"/>
</dbReference>
<evidence type="ECO:0000256" key="4">
    <source>
        <dbReference type="SAM" id="MobiDB-lite"/>
    </source>
</evidence>
<feature type="domain" description="CUB" evidence="7">
    <location>
        <begin position="162"/>
        <end position="275"/>
    </location>
</feature>
<keyword evidence="2" id="KW-1015">Disulfide bond</keyword>
<name>A0A7M6DR82_9CNID</name>
<feature type="chain" id="PRO_5029887961" description="CUB domain-containing protein" evidence="6">
    <location>
        <begin position="21"/>
        <end position="355"/>
    </location>
</feature>
<keyword evidence="9" id="KW-1185">Reference proteome</keyword>
<dbReference type="RefSeq" id="XP_066912743.1">
    <property type="nucleotide sequence ID" value="XM_067056642.1"/>
</dbReference>
<evidence type="ECO:0000256" key="3">
    <source>
        <dbReference type="PROSITE-ProRule" id="PRU00059"/>
    </source>
</evidence>
<accession>A0A7M6DR82</accession>
<sequence length="355" mass="39016">MMYCILVGASLLLLNHLVFGVKSGVLDCGGVYTSRFGDIQSPSFPNAISNNLHCTWIINGTRRGDLVSLEFDAFSINDTESTDCSKTYIEISNYGSRGVRFCDDKLPPGVLDSESNIVVITLVTSARDHTYSKGFILKYVISQKIFTTTMTVPKTIPTIPTCGGGVTAPFGHLNSPSFPEAQTNLNCIWNINAKNENDYIELAFNTIDINDDSKDCQNNYITFGDIIHENTLPRYCNRNKPTLNFISKTPSVFIKLVTDNGTNKSPGFDAVYKMYTGNGSIISTTPLSSTPQSGESTGAGGSKNTGEKVAVGIIIGLLALILIVDLYNCRRQKGMIYYACTKQDKYKQKRLYNEL</sequence>
<proteinExistence type="predicted"/>
<keyword evidence="5" id="KW-1133">Transmembrane helix</keyword>
<dbReference type="SMART" id="SM00042">
    <property type="entry name" value="CUB"/>
    <property type="match status" value="2"/>
</dbReference>
<evidence type="ECO:0000256" key="6">
    <source>
        <dbReference type="SAM" id="SignalP"/>
    </source>
</evidence>
<feature type="region of interest" description="Disordered" evidence="4">
    <location>
        <begin position="284"/>
        <end position="303"/>
    </location>
</feature>
<dbReference type="Proteomes" id="UP000594262">
    <property type="component" value="Unplaced"/>
</dbReference>
<comment type="caution">
    <text evidence="3">Lacks conserved residue(s) required for the propagation of feature annotation.</text>
</comment>
<evidence type="ECO:0000313" key="9">
    <source>
        <dbReference type="Proteomes" id="UP000594262"/>
    </source>
</evidence>
<organism evidence="8 9">
    <name type="scientific">Clytia hemisphaerica</name>
    <dbReference type="NCBI Taxonomy" id="252671"/>
    <lineage>
        <taxon>Eukaryota</taxon>
        <taxon>Metazoa</taxon>
        <taxon>Cnidaria</taxon>
        <taxon>Hydrozoa</taxon>
        <taxon>Hydroidolina</taxon>
        <taxon>Leptothecata</taxon>
        <taxon>Obeliida</taxon>
        <taxon>Clytiidae</taxon>
        <taxon>Clytia</taxon>
    </lineage>
</organism>
<keyword evidence="5" id="KW-0472">Membrane</keyword>
<dbReference type="PROSITE" id="PS01180">
    <property type="entry name" value="CUB"/>
    <property type="match status" value="2"/>
</dbReference>
<keyword evidence="1" id="KW-0677">Repeat</keyword>
<dbReference type="Pfam" id="PF00431">
    <property type="entry name" value="CUB"/>
    <property type="match status" value="2"/>
</dbReference>
<dbReference type="CDD" id="cd00041">
    <property type="entry name" value="CUB"/>
    <property type="match status" value="2"/>
</dbReference>
<dbReference type="GeneID" id="136800024"/>
<keyword evidence="6" id="KW-0732">Signal</keyword>
<evidence type="ECO:0000313" key="8">
    <source>
        <dbReference type="EnsemblMetazoa" id="CLYHEMP023749.1"/>
    </source>
</evidence>
<evidence type="ECO:0000256" key="2">
    <source>
        <dbReference type="ARBA" id="ARBA00023157"/>
    </source>
</evidence>
<evidence type="ECO:0000256" key="5">
    <source>
        <dbReference type="SAM" id="Phobius"/>
    </source>
</evidence>
<dbReference type="AlphaFoldDB" id="A0A7M6DR82"/>
<evidence type="ECO:0000256" key="1">
    <source>
        <dbReference type="ARBA" id="ARBA00022737"/>
    </source>
</evidence>
<feature type="domain" description="CUB" evidence="7">
    <location>
        <begin position="28"/>
        <end position="142"/>
    </location>
</feature>
<evidence type="ECO:0000259" key="7">
    <source>
        <dbReference type="PROSITE" id="PS01180"/>
    </source>
</evidence>
<dbReference type="SUPFAM" id="SSF49854">
    <property type="entry name" value="Spermadhesin, CUB domain"/>
    <property type="match status" value="2"/>
</dbReference>
<reference evidence="8" key="1">
    <citation type="submission" date="2021-01" db="UniProtKB">
        <authorList>
            <consortium name="EnsemblMetazoa"/>
        </authorList>
    </citation>
    <scope>IDENTIFICATION</scope>
</reference>
<dbReference type="Gene3D" id="2.60.120.290">
    <property type="entry name" value="Spermadhesin, CUB domain"/>
    <property type="match status" value="2"/>
</dbReference>
<dbReference type="InterPro" id="IPR035914">
    <property type="entry name" value="Sperma_CUB_dom_sf"/>
</dbReference>
<keyword evidence="5" id="KW-0812">Transmembrane</keyword>